<name>A0A2G3DUM7_9FIRM</name>
<comment type="caution">
    <text evidence="2">The sequence shown here is derived from an EMBL/GenBank/DDBJ whole genome shotgun (WGS) entry which is preliminary data.</text>
</comment>
<dbReference type="EMBL" id="PDYF01000013">
    <property type="protein sequence ID" value="PHU34726.1"/>
    <property type="molecule type" value="Genomic_DNA"/>
</dbReference>
<evidence type="ECO:0000313" key="2">
    <source>
        <dbReference type="EMBL" id="PHU34726.1"/>
    </source>
</evidence>
<dbReference type="Proteomes" id="UP000225889">
    <property type="component" value="Unassembled WGS sequence"/>
</dbReference>
<dbReference type="AlphaFoldDB" id="A0A2G3DUM7"/>
<gene>
    <name evidence="2" type="ORF">CSX01_08505</name>
</gene>
<organism evidence="2 3">
    <name type="scientific">Pseudobutyrivibrio ruminis</name>
    <dbReference type="NCBI Taxonomy" id="46206"/>
    <lineage>
        <taxon>Bacteria</taxon>
        <taxon>Bacillati</taxon>
        <taxon>Bacillota</taxon>
        <taxon>Clostridia</taxon>
        <taxon>Lachnospirales</taxon>
        <taxon>Lachnospiraceae</taxon>
        <taxon>Pseudobutyrivibrio</taxon>
    </lineage>
</organism>
<evidence type="ECO:0000256" key="1">
    <source>
        <dbReference type="SAM" id="MobiDB-lite"/>
    </source>
</evidence>
<reference evidence="2 3" key="2">
    <citation type="submission" date="2017-10" db="EMBL/GenBank/DDBJ databases">
        <authorList>
            <person name="Banno H."/>
            <person name="Chua N.-H."/>
        </authorList>
    </citation>
    <scope>NUCLEOTIDE SEQUENCE [LARGE SCALE GENOMIC DNA]</scope>
    <source>
        <strain evidence="2 3">JK626</strain>
    </source>
</reference>
<reference evidence="2 3" key="1">
    <citation type="submission" date="2017-10" db="EMBL/GenBank/DDBJ databases">
        <title>Resolving the taxonomy of Roseburia spp., Eubacterium rectale and Agathobacter spp. through phylogenomic analysis.</title>
        <authorList>
            <person name="Sheridan P.O."/>
            <person name="Walker A.W."/>
            <person name="Duncan S.H."/>
            <person name="Scott K.P."/>
            <person name="Toole P.W.O."/>
            <person name="Luis P."/>
            <person name="Flint H.J."/>
        </authorList>
    </citation>
    <scope>NUCLEOTIDE SEQUENCE [LARGE SCALE GENOMIC DNA]</scope>
    <source>
        <strain evidence="2 3">JK626</strain>
    </source>
</reference>
<accession>A0A2G3DUM7</accession>
<feature type="compositionally biased region" description="Basic and acidic residues" evidence="1">
    <location>
        <begin position="20"/>
        <end position="32"/>
    </location>
</feature>
<feature type="compositionally biased region" description="Basic and acidic residues" evidence="1">
    <location>
        <begin position="39"/>
        <end position="51"/>
    </location>
</feature>
<proteinExistence type="predicted"/>
<protein>
    <submittedName>
        <fullName evidence="2">Uncharacterized protein</fullName>
    </submittedName>
</protein>
<evidence type="ECO:0000313" key="3">
    <source>
        <dbReference type="Proteomes" id="UP000225889"/>
    </source>
</evidence>
<dbReference type="RefSeq" id="WP_099392079.1">
    <property type="nucleotide sequence ID" value="NZ_PDYF01000013.1"/>
</dbReference>
<feature type="region of interest" description="Disordered" evidence="1">
    <location>
        <begin position="20"/>
        <end position="51"/>
    </location>
</feature>
<sequence>MTIKSGINAAQYQESLKQMKTTEAKQVKESKKLTTSKQVKAETKGKTTSDSLKKPIKEAGRLNTNSNSIKEIDALSAMSELENFDI</sequence>